<evidence type="ECO:0000313" key="2">
    <source>
        <dbReference type="EMBL" id="SNS14134.1"/>
    </source>
</evidence>
<sequence>MSGLERASLVNTVTGVAVHVQFNPEEYTLNRETTFSQLAVPGLSAPIVQFAHGNAQTIDLELLVDTTEASSAGPAGSDVRRLVEQITALMVIDPGLHAPPPVIFTWGERFTFTCVLTRISQRYIHFRPDGTPVRARLSVGLSEYSNPELEAKRIKRQTADYTKVHLVTEGETLPGIAFREYADATAWRPIARRNGITDPRILAPGVVLSIPRLPYTDPDGVVHTARPAREAS</sequence>
<dbReference type="PROSITE" id="PS51782">
    <property type="entry name" value="LYSM"/>
    <property type="match status" value="1"/>
</dbReference>
<proteinExistence type="predicted"/>
<dbReference type="InterPro" id="IPR018392">
    <property type="entry name" value="LysM"/>
</dbReference>
<dbReference type="CDD" id="cd00118">
    <property type="entry name" value="LysM"/>
    <property type="match status" value="1"/>
</dbReference>
<protein>
    <submittedName>
        <fullName evidence="2">LysM domain-containing protein</fullName>
    </submittedName>
</protein>
<dbReference type="EMBL" id="FZNR01000010">
    <property type="protein sequence ID" value="SNS14134.1"/>
    <property type="molecule type" value="Genomic_DNA"/>
</dbReference>
<reference evidence="2 3" key="1">
    <citation type="submission" date="2017-06" db="EMBL/GenBank/DDBJ databases">
        <authorList>
            <person name="Kim H.J."/>
            <person name="Triplett B.A."/>
        </authorList>
    </citation>
    <scope>NUCLEOTIDE SEQUENCE [LARGE SCALE GENOMIC DNA]</scope>
    <source>
        <strain evidence="2 3">DSM 43151</strain>
    </source>
</reference>
<evidence type="ECO:0000313" key="3">
    <source>
        <dbReference type="Proteomes" id="UP000198415"/>
    </source>
</evidence>
<dbReference type="RefSeq" id="WP_089295861.1">
    <property type="nucleotide sequence ID" value="NZ_BOMU01000062.1"/>
</dbReference>
<dbReference type="Gene3D" id="3.10.350.10">
    <property type="entry name" value="LysM domain"/>
    <property type="match status" value="1"/>
</dbReference>
<organism evidence="2 3">
    <name type="scientific">Actinoplanes regularis</name>
    <dbReference type="NCBI Taxonomy" id="52697"/>
    <lineage>
        <taxon>Bacteria</taxon>
        <taxon>Bacillati</taxon>
        <taxon>Actinomycetota</taxon>
        <taxon>Actinomycetes</taxon>
        <taxon>Micromonosporales</taxon>
        <taxon>Micromonosporaceae</taxon>
        <taxon>Actinoplanes</taxon>
    </lineage>
</organism>
<evidence type="ECO:0000259" key="1">
    <source>
        <dbReference type="PROSITE" id="PS51782"/>
    </source>
</evidence>
<accession>A0A239C3Z6</accession>
<gene>
    <name evidence="2" type="ORF">SAMN06264365_110257</name>
</gene>
<dbReference type="InterPro" id="IPR036779">
    <property type="entry name" value="LysM_dom_sf"/>
</dbReference>
<dbReference type="AlphaFoldDB" id="A0A239C3Z6"/>
<dbReference type="Pfam" id="PF19266">
    <property type="entry name" value="CIS_tube"/>
    <property type="match status" value="1"/>
</dbReference>
<keyword evidence="3" id="KW-1185">Reference proteome</keyword>
<feature type="domain" description="LysM" evidence="1">
    <location>
        <begin position="163"/>
        <end position="210"/>
    </location>
</feature>
<name>A0A239C3Z6_9ACTN</name>
<dbReference type="Proteomes" id="UP000198415">
    <property type="component" value="Unassembled WGS sequence"/>
</dbReference>
<dbReference type="OrthoDB" id="9815939at2"/>
<dbReference type="InterPro" id="IPR045361">
    <property type="entry name" value="CIS_tube_prot_N"/>
</dbReference>